<accession>F1TEX5</accession>
<sequence length="93" mass="11000">MTETVGIVTEEERNEIESLFEKKCALENLMKIVDVNENEPLYNKIISDYGVVIKQFDRWWKVTSQKYQWEGGNWSINFESREIFMDKVAESDG</sequence>
<reference evidence="1" key="2">
    <citation type="submission" date="2011-01" db="EMBL/GenBank/DDBJ databases">
        <title>The Non-contiguous Finished genome of Clostridium papyrosolvens.</title>
        <authorList>
            <person name="Lucas S."/>
            <person name="Copeland A."/>
            <person name="Lapidus A."/>
            <person name="Cheng J.-F."/>
            <person name="Goodwin L."/>
            <person name="Pitluck S."/>
            <person name="Misra M."/>
            <person name="Chertkov O."/>
            <person name="Detter J.C."/>
            <person name="Han C."/>
            <person name="Tapia R."/>
            <person name="Land M."/>
            <person name="Hauser L."/>
            <person name="Kyrpides N."/>
            <person name="Ivanova N."/>
            <person name="Pagani I."/>
            <person name="Mouttaki H."/>
            <person name="He Z."/>
            <person name="Zhou J."/>
            <person name="Hemme C.L."/>
            <person name="Woyke T."/>
        </authorList>
    </citation>
    <scope>NUCLEOTIDE SEQUENCE [LARGE SCALE GENOMIC DNA]</scope>
    <source>
        <strain evidence="1">DSM 2782</strain>
    </source>
</reference>
<dbReference type="InterPro" id="IPR026413">
    <property type="entry name" value="CXXX_rpt_assoc"/>
</dbReference>
<reference evidence="1" key="1">
    <citation type="submission" date="2009-07" db="EMBL/GenBank/DDBJ databases">
        <authorList>
            <consortium name="US DOE Joint Genome Institute (JGI-PGF)"/>
            <person name="Lucas S."/>
            <person name="Copeland A."/>
            <person name="Lapidus A."/>
            <person name="Glavina del Rio T."/>
            <person name="Tice H."/>
            <person name="Bruce D."/>
            <person name="Goodwin L."/>
            <person name="Pitluck S."/>
            <person name="Larimer F."/>
            <person name="Land M.L."/>
            <person name="Mouttaki H."/>
            <person name="He Z."/>
            <person name="Zhou J."/>
            <person name="Hemme C.L."/>
        </authorList>
    </citation>
    <scope>NUCLEOTIDE SEQUENCE [LARGE SCALE GENOMIC DNA]</scope>
    <source>
        <strain evidence="1">DSM 2782</strain>
    </source>
</reference>
<gene>
    <name evidence="1" type="ORF">Cpap_1108</name>
</gene>
<proteinExistence type="predicted"/>
<dbReference type="Proteomes" id="UP000003860">
    <property type="component" value="Unassembled WGS sequence"/>
</dbReference>
<dbReference type="OrthoDB" id="1073228at2"/>
<evidence type="ECO:0000313" key="2">
    <source>
        <dbReference type="Proteomes" id="UP000003860"/>
    </source>
</evidence>
<organism evidence="1 2">
    <name type="scientific">Ruminiclostridium papyrosolvens DSM 2782</name>
    <dbReference type="NCBI Taxonomy" id="588581"/>
    <lineage>
        <taxon>Bacteria</taxon>
        <taxon>Bacillati</taxon>
        <taxon>Bacillota</taxon>
        <taxon>Clostridia</taxon>
        <taxon>Eubacteriales</taxon>
        <taxon>Oscillospiraceae</taxon>
        <taxon>Ruminiclostridium</taxon>
    </lineage>
</organism>
<evidence type="ECO:0000313" key="1">
    <source>
        <dbReference type="EMBL" id="EGD46913.1"/>
    </source>
</evidence>
<dbReference type="eggNOG" id="ENOG5030NFP">
    <property type="taxonomic scope" value="Bacteria"/>
</dbReference>
<dbReference type="AlphaFoldDB" id="F1TEX5"/>
<comment type="caution">
    <text evidence="1">The sequence shown here is derived from an EMBL/GenBank/DDBJ whole genome shotgun (WGS) entry which is preliminary data.</text>
</comment>
<protein>
    <submittedName>
        <fullName evidence="1">Cytoplasmic protein</fullName>
    </submittedName>
</protein>
<name>F1TEX5_9FIRM</name>
<dbReference type="RefSeq" id="WP_004620420.1">
    <property type="nucleotide sequence ID" value="NZ_ACXX02000010.1"/>
</dbReference>
<dbReference type="EMBL" id="ACXX02000010">
    <property type="protein sequence ID" value="EGD46913.1"/>
    <property type="molecule type" value="Genomic_DNA"/>
</dbReference>
<keyword evidence="2" id="KW-1185">Reference proteome</keyword>
<dbReference type="NCBIfam" id="TIGR04116">
    <property type="entry name" value="CXXX_rpt_assoc"/>
    <property type="match status" value="1"/>
</dbReference>